<protein>
    <submittedName>
        <fullName evidence="3">Uncharacterized protein</fullName>
    </submittedName>
</protein>
<evidence type="ECO:0000313" key="4">
    <source>
        <dbReference type="Proteomes" id="UP001530400"/>
    </source>
</evidence>
<gene>
    <name evidence="3" type="ORF">ACHAWO_004575</name>
</gene>
<accession>A0ABD3NSV2</accession>
<evidence type="ECO:0000313" key="3">
    <source>
        <dbReference type="EMBL" id="KAL3779120.1"/>
    </source>
</evidence>
<keyword evidence="2" id="KW-0732">Signal</keyword>
<dbReference type="EMBL" id="JALLPJ020000953">
    <property type="protein sequence ID" value="KAL3779120.1"/>
    <property type="molecule type" value="Genomic_DNA"/>
</dbReference>
<reference evidence="3 4" key="1">
    <citation type="submission" date="2024-10" db="EMBL/GenBank/DDBJ databases">
        <title>Updated reference genomes for cyclostephanoid diatoms.</title>
        <authorList>
            <person name="Roberts W.R."/>
            <person name="Alverson A.J."/>
        </authorList>
    </citation>
    <scope>NUCLEOTIDE SEQUENCE [LARGE SCALE GENOMIC DNA]</scope>
    <source>
        <strain evidence="3 4">AJA010-31</strain>
    </source>
</reference>
<name>A0ABD3NSV2_9STRA</name>
<feature type="signal peptide" evidence="2">
    <location>
        <begin position="1"/>
        <end position="19"/>
    </location>
</feature>
<evidence type="ECO:0000256" key="1">
    <source>
        <dbReference type="SAM" id="MobiDB-lite"/>
    </source>
</evidence>
<feature type="chain" id="PRO_5044757109" evidence="2">
    <location>
        <begin position="20"/>
        <end position="371"/>
    </location>
</feature>
<dbReference type="AlphaFoldDB" id="A0ABD3NSV2"/>
<feature type="region of interest" description="Disordered" evidence="1">
    <location>
        <begin position="34"/>
        <end position="301"/>
    </location>
</feature>
<comment type="caution">
    <text evidence="3">The sequence shown here is derived from an EMBL/GenBank/DDBJ whole genome shotgun (WGS) entry which is preliminary data.</text>
</comment>
<feature type="compositionally biased region" description="Basic and acidic residues" evidence="1">
    <location>
        <begin position="288"/>
        <end position="301"/>
    </location>
</feature>
<evidence type="ECO:0000256" key="2">
    <source>
        <dbReference type="SAM" id="SignalP"/>
    </source>
</evidence>
<feature type="compositionally biased region" description="Basic and acidic residues" evidence="1">
    <location>
        <begin position="122"/>
        <end position="151"/>
    </location>
</feature>
<dbReference type="Proteomes" id="UP001530400">
    <property type="component" value="Unassembled WGS sequence"/>
</dbReference>
<sequence length="371" mass="39160">MKLSASFLLVASTLAAAQARSSLRRELAEDVSPTYMPTDFSEFNATDDDAPSMPEEAAPAEEHMAVAAEETATSSTVGASAEEGMSPVAMDEPPAKPEEGVDETMAEPDLFKPESNDTVAEMDEKPAPKHEKPERNDTMMADEPLHLHDDNETLPEGGPKHNGLKPEGNSSMAAMNEKERPGPKGFQDLVDDKCATFVCPSSSNSTCPSPPGAEDVNGTDVTPPSKPEPLDKNMAEELGPPEPLDMNMTYDDDDDTTSPPEPLLPINTTQDMGPPNMTGPTEEGPSDGPKHSPERALKPSHHKPEDLLACACCEGATVEEIAQTGVDTSGLAFLVGYDPSAATVYDNASSRLNSLVVSSVVVGGAVLALFL</sequence>
<keyword evidence="4" id="KW-1185">Reference proteome</keyword>
<proteinExistence type="predicted"/>
<organism evidence="3 4">
    <name type="scientific">Cyclotella atomus</name>
    <dbReference type="NCBI Taxonomy" id="382360"/>
    <lineage>
        <taxon>Eukaryota</taxon>
        <taxon>Sar</taxon>
        <taxon>Stramenopiles</taxon>
        <taxon>Ochrophyta</taxon>
        <taxon>Bacillariophyta</taxon>
        <taxon>Coscinodiscophyceae</taxon>
        <taxon>Thalassiosirophycidae</taxon>
        <taxon>Stephanodiscales</taxon>
        <taxon>Stephanodiscaceae</taxon>
        <taxon>Cyclotella</taxon>
    </lineage>
</organism>
<feature type="compositionally biased region" description="Low complexity" evidence="1">
    <location>
        <begin position="65"/>
        <end position="83"/>
    </location>
</feature>